<organism evidence="1 2">
    <name type="scientific">Populus alba</name>
    <name type="common">White poplar</name>
    <dbReference type="NCBI Taxonomy" id="43335"/>
    <lineage>
        <taxon>Eukaryota</taxon>
        <taxon>Viridiplantae</taxon>
        <taxon>Streptophyta</taxon>
        <taxon>Embryophyta</taxon>
        <taxon>Tracheophyta</taxon>
        <taxon>Spermatophyta</taxon>
        <taxon>Magnoliopsida</taxon>
        <taxon>eudicotyledons</taxon>
        <taxon>Gunneridae</taxon>
        <taxon>Pentapetalae</taxon>
        <taxon>rosids</taxon>
        <taxon>fabids</taxon>
        <taxon>Malpighiales</taxon>
        <taxon>Salicaceae</taxon>
        <taxon>Saliceae</taxon>
        <taxon>Populus</taxon>
    </lineage>
</organism>
<gene>
    <name evidence="1" type="ORF">D5086_020379</name>
</gene>
<keyword evidence="2" id="KW-1185">Reference proteome</keyword>
<sequence length="133" mass="15319">MTKELYQGHVRYTECHGIKRSQGAPGLKSPPMMLKGAWPYLTDEFVEYLNENGMMQKGQPTDRSRPETVMAYRNPLIDVASEFAEHLARKLPHVDEDGLNIYMKIRNDQRTTSSIPVYDTHHRPPMNEAKTES</sequence>
<dbReference type="EMBL" id="RCHU02000010">
    <property type="protein sequence ID" value="KAL3578875.1"/>
    <property type="molecule type" value="Genomic_DNA"/>
</dbReference>
<evidence type="ECO:0000313" key="2">
    <source>
        <dbReference type="Proteomes" id="UP000309997"/>
    </source>
</evidence>
<name>A0ACC4BKI1_POPAL</name>
<protein>
    <submittedName>
        <fullName evidence="1">Uncharacterized protein</fullName>
    </submittedName>
</protein>
<reference evidence="1 2" key="1">
    <citation type="journal article" date="2024" name="Plant Biotechnol. J.">
        <title>Genome and CRISPR/Cas9 system of a widespread forest tree (Populus alba) in the world.</title>
        <authorList>
            <person name="Liu Y.J."/>
            <person name="Jiang P.F."/>
            <person name="Han X.M."/>
            <person name="Li X.Y."/>
            <person name="Wang H.M."/>
            <person name="Wang Y.J."/>
            <person name="Wang X.X."/>
            <person name="Zeng Q.Y."/>
        </authorList>
    </citation>
    <scope>NUCLEOTIDE SEQUENCE [LARGE SCALE GENOMIC DNA]</scope>
    <source>
        <strain evidence="2">cv. PAL-ZL1</strain>
    </source>
</reference>
<evidence type="ECO:0000313" key="1">
    <source>
        <dbReference type="EMBL" id="KAL3578875.1"/>
    </source>
</evidence>
<proteinExistence type="predicted"/>
<dbReference type="Proteomes" id="UP000309997">
    <property type="component" value="Unassembled WGS sequence"/>
</dbReference>
<accession>A0ACC4BKI1</accession>
<comment type="caution">
    <text evidence="1">The sequence shown here is derived from an EMBL/GenBank/DDBJ whole genome shotgun (WGS) entry which is preliminary data.</text>
</comment>